<accession>A0A3Q0GU05</accession>
<evidence type="ECO:0000313" key="3">
    <source>
        <dbReference type="RefSeq" id="XP_025062922.1"/>
    </source>
</evidence>
<dbReference type="RefSeq" id="XP_025062922.1">
    <property type="nucleotide sequence ID" value="XM_025207137.1"/>
</dbReference>
<proteinExistence type="predicted"/>
<dbReference type="PANTHER" id="PTHR35347:SF1">
    <property type="entry name" value="COILED-COIL DOMAIN-CONTAINING PROTEIN 175"/>
    <property type="match status" value="1"/>
</dbReference>
<sequence length="653" mass="76880">MTALVSAARESNAAKIHQLQTALKDVTRETELLDQKQTLYERENATLCEEQEKLWVRHEAAVDFMNQQMAKRVNTKILLSEVYKKTKNAEQDIIKKKKDVQELKEAVARERTFLQEEKDAWDKKKAEMKTKLDAQKAKSLLKKREYEHLLPKLLDIQQQITHQAAAIQKENREIAQLNEKIEQLTRLLEHKRLRGLELSKRKEDLDSDLFVLQSKITQERESLNNEIKMAEEKLHKTECVNKKLKDDNASKKNHYQLLMKEEEHLRAKLDGAAKELENLAALLDAKFEAVAKRLMDEKSLEEEIERLEDTFENMQENFGREIENLEYNLKRECEMRALLEWKRLHLTKHMEFLATTDESFLNETNEKLKVGKKRQTELIMKNKKAEKELMRTEERIKNLGEVLDKKEAEYKDYKEREIESIKVLEDEIKTVMESLNQKEQQLSLRRPVAEGRQRELEEKHAKYEELRKKVLGLKDEEANLTKSIERSLRATRRLQKTTAEQKNELRMKRDAALEQLRDHTEVLKLLERDIYEVDRKLELVNAENGRLKLCNAQIKADIFTMNSEAEKHKSTTIKILQDLAILRELLLKAWSEDSYIQKEFVETEQEILRAMANLIAKVQHREQKVDSISNRLQSNLDGLDSLLEGQSAVNPWA</sequence>
<dbReference type="AlphaFoldDB" id="A0A3Q0GU05"/>
<dbReference type="PANTHER" id="PTHR35347">
    <property type="entry name" value="COILED-COIL DOMAIN-CONTAINING PROTEIN 175"/>
    <property type="match status" value="1"/>
</dbReference>
<dbReference type="KEGG" id="asn:102374154"/>
<evidence type="ECO:0000313" key="2">
    <source>
        <dbReference type="Proteomes" id="UP000189705"/>
    </source>
</evidence>
<protein>
    <submittedName>
        <fullName evidence="3">Golgin subfamily A member 4-like</fullName>
    </submittedName>
</protein>
<keyword evidence="1" id="KW-0175">Coiled coil</keyword>
<dbReference type="GeneID" id="102374154"/>
<gene>
    <name evidence="3" type="primary">LOC102374154</name>
</gene>
<keyword evidence="2" id="KW-1185">Reference proteome</keyword>
<dbReference type="InParanoid" id="A0A3Q0GU05"/>
<organism evidence="2 3">
    <name type="scientific">Alligator sinensis</name>
    <name type="common">Chinese alligator</name>
    <dbReference type="NCBI Taxonomy" id="38654"/>
    <lineage>
        <taxon>Eukaryota</taxon>
        <taxon>Metazoa</taxon>
        <taxon>Chordata</taxon>
        <taxon>Craniata</taxon>
        <taxon>Vertebrata</taxon>
        <taxon>Euteleostomi</taxon>
        <taxon>Archelosauria</taxon>
        <taxon>Archosauria</taxon>
        <taxon>Crocodylia</taxon>
        <taxon>Alligatoridae</taxon>
        <taxon>Alligatorinae</taxon>
        <taxon>Alligator</taxon>
    </lineage>
</organism>
<dbReference type="Proteomes" id="UP000189705">
    <property type="component" value="Unplaced"/>
</dbReference>
<feature type="coiled-coil region" evidence="1">
    <location>
        <begin position="375"/>
        <end position="543"/>
    </location>
</feature>
<reference evidence="3" key="1">
    <citation type="submission" date="2025-08" db="UniProtKB">
        <authorList>
            <consortium name="RefSeq"/>
        </authorList>
    </citation>
    <scope>IDENTIFICATION</scope>
</reference>
<name>A0A3Q0GU05_ALLSI</name>
<evidence type="ECO:0000256" key="1">
    <source>
        <dbReference type="SAM" id="Coils"/>
    </source>
</evidence>
<dbReference type="InterPro" id="IPR038834">
    <property type="entry name" value="CCDC175"/>
</dbReference>
<feature type="coiled-coil region" evidence="1">
    <location>
        <begin position="86"/>
        <end position="324"/>
    </location>
</feature>